<organism evidence="3">
    <name type="scientific">Melampsora larici-populina (strain 98AG31 / pathotype 3-4-7)</name>
    <name type="common">Poplar leaf rust fungus</name>
    <dbReference type="NCBI Taxonomy" id="747676"/>
    <lineage>
        <taxon>Eukaryota</taxon>
        <taxon>Fungi</taxon>
        <taxon>Dikarya</taxon>
        <taxon>Basidiomycota</taxon>
        <taxon>Pucciniomycotina</taxon>
        <taxon>Pucciniomycetes</taxon>
        <taxon>Pucciniales</taxon>
        <taxon>Melampsoraceae</taxon>
        <taxon>Melampsora</taxon>
    </lineage>
</organism>
<feature type="region of interest" description="Disordered" evidence="1">
    <location>
        <begin position="80"/>
        <end position="105"/>
    </location>
</feature>
<evidence type="ECO:0000313" key="2">
    <source>
        <dbReference type="EMBL" id="EGG09759.1"/>
    </source>
</evidence>
<dbReference type="KEGG" id="mlr:MELLADRAFT_103838"/>
<reference evidence="3" key="1">
    <citation type="journal article" date="2011" name="Proc. Natl. Acad. Sci. U.S.A.">
        <title>Obligate biotrophy features unraveled by the genomic analysis of rust fungi.</title>
        <authorList>
            <person name="Duplessis S."/>
            <person name="Cuomo C.A."/>
            <person name="Lin Y.-C."/>
            <person name="Aerts A."/>
            <person name="Tisserant E."/>
            <person name="Veneault-Fourrey C."/>
            <person name="Joly D.L."/>
            <person name="Hacquard S."/>
            <person name="Amselem J."/>
            <person name="Cantarel B.L."/>
            <person name="Chiu R."/>
            <person name="Coutinho P.M."/>
            <person name="Feau N."/>
            <person name="Field M."/>
            <person name="Frey P."/>
            <person name="Gelhaye E."/>
            <person name="Goldberg J."/>
            <person name="Grabherr M.G."/>
            <person name="Kodira C.D."/>
            <person name="Kohler A."/>
            <person name="Kuees U."/>
            <person name="Lindquist E.A."/>
            <person name="Lucas S.M."/>
            <person name="Mago R."/>
            <person name="Mauceli E."/>
            <person name="Morin E."/>
            <person name="Murat C."/>
            <person name="Pangilinan J.L."/>
            <person name="Park R."/>
            <person name="Pearson M."/>
            <person name="Quesneville H."/>
            <person name="Rouhier N."/>
            <person name="Sakthikumar S."/>
            <person name="Salamov A.A."/>
            <person name="Schmutz J."/>
            <person name="Selles B."/>
            <person name="Shapiro H."/>
            <person name="Tanguay P."/>
            <person name="Tuskan G.A."/>
            <person name="Henrissat B."/>
            <person name="Van de Peer Y."/>
            <person name="Rouze P."/>
            <person name="Ellis J.G."/>
            <person name="Dodds P.N."/>
            <person name="Schein J.E."/>
            <person name="Zhong S."/>
            <person name="Hamelin R.C."/>
            <person name="Grigoriev I.V."/>
            <person name="Szabo L.J."/>
            <person name="Martin F."/>
        </authorList>
    </citation>
    <scope>NUCLEOTIDE SEQUENCE [LARGE SCALE GENOMIC DNA]</scope>
    <source>
        <strain evidence="3">98AG31 / pathotype 3-4-7</strain>
    </source>
</reference>
<evidence type="ECO:0000256" key="1">
    <source>
        <dbReference type="SAM" id="MobiDB-lite"/>
    </source>
</evidence>
<gene>
    <name evidence="2" type="ORF">MELLADRAFT_103838</name>
</gene>
<dbReference type="GeneID" id="18922090"/>
<dbReference type="AlphaFoldDB" id="F4RCM2"/>
<dbReference type="InParanoid" id="F4RCM2"/>
<evidence type="ECO:0000313" key="3">
    <source>
        <dbReference type="Proteomes" id="UP000001072"/>
    </source>
</evidence>
<dbReference type="HOGENOM" id="CLU_2237176_0_0_1"/>
<dbReference type="VEuPathDB" id="FungiDB:MELLADRAFT_103838"/>
<accession>F4RCM2</accession>
<proteinExistence type="predicted"/>
<name>F4RCM2_MELLP</name>
<dbReference type="Proteomes" id="UP000001072">
    <property type="component" value="Unassembled WGS sequence"/>
</dbReference>
<protein>
    <submittedName>
        <fullName evidence="2">Uncharacterized protein</fullName>
    </submittedName>
</protein>
<dbReference type="EMBL" id="GL883096">
    <property type="protein sequence ID" value="EGG09759.1"/>
    <property type="molecule type" value="Genomic_DNA"/>
</dbReference>
<keyword evidence="3" id="KW-1185">Reference proteome</keyword>
<feature type="compositionally biased region" description="Polar residues" evidence="1">
    <location>
        <begin position="10"/>
        <end position="24"/>
    </location>
</feature>
<sequence length="105" mass="11202">MCVTFGVSGNPANPTNPKPDTTRQVSHKVTCANGGVQITKGDITAWCLKMGGQGPRASEFKCVKNRPVCAKGTVLHHKNAKKHPCTAKGGKSRADDRKKFPLQCA</sequence>
<feature type="region of interest" description="Disordered" evidence="1">
    <location>
        <begin position="1"/>
        <end position="25"/>
    </location>
</feature>
<dbReference type="RefSeq" id="XP_007406813.1">
    <property type="nucleotide sequence ID" value="XM_007406751.1"/>
</dbReference>